<dbReference type="AlphaFoldDB" id="A0A409XP99"/>
<organism evidence="3 4">
    <name type="scientific">Psilocybe cyanescens</name>
    <dbReference type="NCBI Taxonomy" id="93625"/>
    <lineage>
        <taxon>Eukaryota</taxon>
        <taxon>Fungi</taxon>
        <taxon>Dikarya</taxon>
        <taxon>Basidiomycota</taxon>
        <taxon>Agaricomycotina</taxon>
        <taxon>Agaricomycetes</taxon>
        <taxon>Agaricomycetidae</taxon>
        <taxon>Agaricales</taxon>
        <taxon>Agaricineae</taxon>
        <taxon>Strophariaceae</taxon>
        <taxon>Psilocybe</taxon>
    </lineage>
</organism>
<dbReference type="PROSITE" id="PS01009">
    <property type="entry name" value="CRISP_1"/>
    <property type="match status" value="1"/>
</dbReference>
<dbReference type="InterPro" id="IPR014044">
    <property type="entry name" value="CAP_dom"/>
</dbReference>
<feature type="domain" description="SCP" evidence="2">
    <location>
        <begin position="35"/>
        <end position="166"/>
    </location>
</feature>
<accession>A0A409XP99</accession>
<reference evidence="3 4" key="1">
    <citation type="journal article" date="2018" name="Evol. Lett.">
        <title>Horizontal gene cluster transfer increased hallucinogenic mushroom diversity.</title>
        <authorList>
            <person name="Reynolds H.T."/>
            <person name="Vijayakumar V."/>
            <person name="Gluck-Thaler E."/>
            <person name="Korotkin H.B."/>
            <person name="Matheny P.B."/>
            <person name="Slot J.C."/>
        </authorList>
    </citation>
    <scope>NUCLEOTIDE SEQUENCE [LARGE SCALE GENOMIC DNA]</scope>
    <source>
        <strain evidence="3 4">2631</strain>
    </source>
</reference>
<gene>
    <name evidence="3" type="ORF">CVT25_007712</name>
</gene>
<dbReference type="InterPro" id="IPR018244">
    <property type="entry name" value="Allrgn_V5/Tpx1_CS"/>
</dbReference>
<dbReference type="OrthoDB" id="337038at2759"/>
<dbReference type="PROSITE" id="PS01010">
    <property type="entry name" value="CRISP_2"/>
    <property type="match status" value="1"/>
</dbReference>
<dbReference type="EMBL" id="NHYD01001005">
    <property type="protein sequence ID" value="PPQ92633.1"/>
    <property type="molecule type" value="Genomic_DNA"/>
</dbReference>
<feature type="chain" id="PRO_5019401516" description="SCP domain-containing protein" evidence="1">
    <location>
        <begin position="20"/>
        <end position="174"/>
    </location>
</feature>
<keyword evidence="1" id="KW-0732">Signal</keyword>
<keyword evidence="4" id="KW-1185">Reference proteome</keyword>
<evidence type="ECO:0000259" key="2">
    <source>
        <dbReference type="SMART" id="SM00198"/>
    </source>
</evidence>
<feature type="signal peptide" evidence="1">
    <location>
        <begin position="1"/>
        <end position="19"/>
    </location>
</feature>
<dbReference type="SUPFAM" id="SSF55797">
    <property type="entry name" value="PR-1-like"/>
    <property type="match status" value="1"/>
</dbReference>
<dbReference type="Proteomes" id="UP000283269">
    <property type="component" value="Unassembled WGS sequence"/>
</dbReference>
<sequence length="174" mass="19042">MFKFAVCLILSTFLGRVAGSEATVNLEARVASKDAWSDQVLSEHNKARGRYGAKPLQWSTSLFPPTNQYAQMCKFAHSDAQSRYGENLYASSNLNAGIADAIKSWMAEAYNHPGYNLATGHFTQVVWKDTTQVACALASCAAGTIFPIQPSKYIVCRYTPPGNYAGQFALVHPH</sequence>
<comment type="caution">
    <text evidence="3">The sequence shown here is derived from an EMBL/GenBank/DDBJ whole genome shotgun (WGS) entry which is preliminary data.</text>
</comment>
<proteinExistence type="predicted"/>
<evidence type="ECO:0000313" key="3">
    <source>
        <dbReference type="EMBL" id="PPQ92633.1"/>
    </source>
</evidence>
<dbReference type="InterPro" id="IPR001283">
    <property type="entry name" value="CRISP-related"/>
</dbReference>
<dbReference type="STRING" id="93625.A0A409XP99"/>
<protein>
    <recommendedName>
        <fullName evidence="2">SCP domain-containing protein</fullName>
    </recommendedName>
</protein>
<dbReference type="InterPro" id="IPR035940">
    <property type="entry name" value="CAP_sf"/>
</dbReference>
<evidence type="ECO:0000256" key="1">
    <source>
        <dbReference type="SAM" id="SignalP"/>
    </source>
</evidence>
<dbReference type="GO" id="GO:0005576">
    <property type="term" value="C:extracellular region"/>
    <property type="evidence" value="ECO:0007669"/>
    <property type="project" value="InterPro"/>
</dbReference>
<dbReference type="SMART" id="SM00198">
    <property type="entry name" value="SCP"/>
    <property type="match status" value="1"/>
</dbReference>
<dbReference type="PANTHER" id="PTHR10334">
    <property type="entry name" value="CYSTEINE-RICH SECRETORY PROTEIN-RELATED"/>
    <property type="match status" value="1"/>
</dbReference>
<dbReference type="PRINTS" id="PR00837">
    <property type="entry name" value="V5TPXLIKE"/>
</dbReference>
<dbReference type="InParanoid" id="A0A409XP99"/>
<dbReference type="Pfam" id="PF00188">
    <property type="entry name" value="CAP"/>
    <property type="match status" value="1"/>
</dbReference>
<evidence type="ECO:0000313" key="4">
    <source>
        <dbReference type="Proteomes" id="UP000283269"/>
    </source>
</evidence>
<dbReference type="Gene3D" id="3.40.33.10">
    <property type="entry name" value="CAP"/>
    <property type="match status" value="1"/>
</dbReference>
<name>A0A409XP99_PSICY</name>